<comment type="caution">
    <text evidence="9">Lacks conserved residue(s) required for the propagation of feature annotation.</text>
</comment>
<comment type="subunit">
    <text evidence="9">Homodimer.</text>
</comment>
<keyword evidence="7 9" id="KW-0406">Ion transport</keyword>
<dbReference type="PIRSF" id="PIRSF001265">
    <property type="entry name" value="H+-PPase"/>
    <property type="match status" value="1"/>
</dbReference>
<feature type="transmembrane region" description="Helical" evidence="9">
    <location>
        <begin position="377"/>
        <end position="401"/>
    </location>
</feature>
<keyword evidence="2 9" id="KW-0813">Transport</keyword>
<feature type="transmembrane region" description="Helical" evidence="9">
    <location>
        <begin position="237"/>
        <end position="255"/>
    </location>
</feature>
<evidence type="ECO:0000313" key="10">
    <source>
        <dbReference type="EMBL" id="QJR35514.1"/>
    </source>
</evidence>
<proteinExistence type="inferred from homology"/>
<keyword evidence="11" id="KW-1185">Reference proteome</keyword>
<keyword evidence="9" id="KW-0915">Sodium</keyword>
<feature type="site" description="Determinant of potassium dependence" evidence="9">
    <location>
        <position position="466"/>
    </location>
</feature>
<evidence type="ECO:0000256" key="3">
    <source>
        <dbReference type="ARBA" id="ARBA00022692"/>
    </source>
</evidence>
<dbReference type="NCBIfam" id="NF001960">
    <property type="entry name" value="PRK00733.3-5"/>
    <property type="match status" value="1"/>
</dbReference>
<dbReference type="HAMAP" id="MF_01129">
    <property type="entry name" value="PPase_energized_pump"/>
    <property type="match status" value="1"/>
</dbReference>
<keyword evidence="4 9" id="KW-0460">Magnesium</keyword>
<comment type="similarity">
    <text evidence="9">Belongs to the H(+)-translocating pyrophosphatase (TC 3.A.10) family. K(+)-stimulated subfamily.</text>
</comment>
<dbReference type="PANTHER" id="PTHR31998">
    <property type="entry name" value="K(+)-INSENSITIVE PYROPHOSPHATE-ENERGIZED PROTON PUMP"/>
    <property type="match status" value="1"/>
</dbReference>
<dbReference type="GO" id="GO:0004427">
    <property type="term" value="F:inorganic diphosphate phosphatase activity"/>
    <property type="evidence" value="ECO:0007669"/>
    <property type="project" value="UniProtKB-UniRule"/>
</dbReference>
<evidence type="ECO:0000256" key="4">
    <source>
        <dbReference type="ARBA" id="ARBA00022842"/>
    </source>
</evidence>
<sequence length="682" mass="68958">MFDQLPLLSLGAGVVGLIATFLTFGGIRRLSPGTQAMQDLADEIHVGAMAFLRAEYVVLLPFLLIVAGLLGWAIGVKTAIAYVIGGLLSVASGWIGMQGATAANVRTAEAARSSGQAAALRVAFGGGSIMGLAVASLGLAGIAIVFAFLAKNEVTADAKTFAEIISGFAMGASSIALFARVGGGIYTKAADVGADLVGKVEAGIPEDDPRNPATIADNVGDNVGDVAGLGADIFESYVGGIVATIALAATSVLIPEATRVNAMLLPVAYTAAGLVASLIGIFMMRILAKGDPANALRLVTFIAAGLFLVFAYFITNMVPLNMMTEAGAALPALGPFYAVIAGTVSGISIGLVTEYYTAAGPVRRIAEASQTGPATNIIAGLAVGMESCIVPVLLICAAIWVSFTSAGLYGIAIASVGMLATVGVTMSVDAYGPISDNAGGIAEMSHLGPEVRKITDGLDALGNTTAAIGKGFAIGSAALTALALFSAYASAVNLTTLNLIDPMVVIGMFVGGVVPFYVGASTMTAVGRAAQGMVEEVRRQFREIPGLLEGKPGVKPDSARCVEISTKAAIREMIAPGLVAILLPVLVGKFLGVTALGGLLAGATVTGVMMALFMANAGGAWDNAKKMIEGGILGGKGSDPHKAAVVGDTVGDPFKDTSGPAMNILIKLMSVVSLVLAPWFLR</sequence>
<comment type="subcellular location">
    <subcellularLocation>
        <location evidence="9">Cell membrane</location>
        <topology evidence="9">Multi-pass membrane protein</topology>
    </subcellularLocation>
    <subcellularLocation>
        <location evidence="1">Endomembrane system</location>
        <topology evidence="1">Multi-pass membrane protein</topology>
    </subcellularLocation>
</comment>
<feature type="transmembrane region" description="Helical" evidence="9">
    <location>
        <begin position="267"/>
        <end position="288"/>
    </location>
</feature>
<feature type="transmembrane region" description="Helical" evidence="9">
    <location>
        <begin position="335"/>
        <end position="356"/>
    </location>
</feature>
<dbReference type="GO" id="GO:0006814">
    <property type="term" value="P:sodium ion transport"/>
    <property type="evidence" value="ECO:0007669"/>
    <property type="project" value="UniProtKB-UniRule"/>
</dbReference>
<comment type="cofactor">
    <cofactor evidence="9">
        <name>Mg(2+)</name>
        <dbReference type="ChEBI" id="CHEBI:18420"/>
    </cofactor>
</comment>
<comment type="function">
    <text evidence="9">Sodium pump that utilizes the energy of pyrophosphate hydrolysis as the driving force for Na(+) movement across the membrane.</text>
</comment>
<feature type="transmembrane region" description="Helical" evidence="9">
    <location>
        <begin position="6"/>
        <end position="27"/>
    </location>
</feature>
<evidence type="ECO:0000256" key="1">
    <source>
        <dbReference type="ARBA" id="ARBA00004127"/>
    </source>
</evidence>
<dbReference type="EC" id="7.2.3.1" evidence="9"/>
<feature type="transmembrane region" description="Helical" evidence="9">
    <location>
        <begin position="664"/>
        <end position="681"/>
    </location>
</feature>
<accession>A0A6M4IKD1</accession>
<dbReference type="Proteomes" id="UP000500938">
    <property type="component" value="Chromosome"/>
</dbReference>
<keyword evidence="9" id="KW-0739">Sodium transport</keyword>
<comment type="catalytic activity">
    <reaction evidence="9">
        <text>Na(+)(in) + diphosphate + H2O = Na(+)(out) + 2 phosphate + H(+)</text>
        <dbReference type="Rhea" id="RHEA:57884"/>
        <dbReference type="ChEBI" id="CHEBI:15377"/>
        <dbReference type="ChEBI" id="CHEBI:15378"/>
        <dbReference type="ChEBI" id="CHEBI:29101"/>
        <dbReference type="ChEBI" id="CHEBI:33019"/>
        <dbReference type="ChEBI" id="CHEBI:43474"/>
        <dbReference type="EC" id="7.2.3.1"/>
    </reaction>
</comment>
<evidence type="ECO:0000256" key="9">
    <source>
        <dbReference type="HAMAP-Rule" id="MF_01129"/>
    </source>
</evidence>
<dbReference type="RefSeq" id="WP_171224944.1">
    <property type="nucleotide sequence ID" value="NZ_CP053085.1"/>
</dbReference>
<organism evidence="10 11">
    <name type="scientific">Gemmatimonas groenlandica</name>
    <dbReference type="NCBI Taxonomy" id="2732249"/>
    <lineage>
        <taxon>Bacteria</taxon>
        <taxon>Pseudomonadati</taxon>
        <taxon>Gemmatimonadota</taxon>
        <taxon>Gemmatimonadia</taxon>
        <taxon>Gemmatimonadales</taxon>
        <taxon>Gemmatimonadaceae</taxon>
        <taxon>Gemmatimonas</taxon>
    </lineage>
</organism>
<feature type="transmembrane region" description="Helical" evidence="9">
    <location>
        <begin position="407"/>
        <end position="428"/>
    </location>
</feature>
<feature type="transmembrane region" description="Helical" evidence="9">
    <location>
        <begin position="118"/>
        <end position="149"/>
    </location>
</feature>
<dbReference type="NCBIfam" id="NF001961">
    <property type="entry name" value="PRK00733.3-6"/>
    <property type="match status" value="1"/>
</dbReference>
<feature type="transmembrane region" description="Helical" evidence="9">
    <location>
        <begin position="56"/>
        <end position="74"/>
    </location>
</feature>
<dbReference type="GO" id="GO:0005886">
    <property type="term" value="C:plasma membrane"/>
    <property type="evidence" value="ECO:0007669"/>
    <property type="project" value="UniProtKB-SubCell"/>
</dbReference>
<gene>
    <name evidence="9" type="primary">hppA</name>
    <name evidence="10" type="ORF">HKW67_08340</name>
</gene>
<evidence type="ECO:0000256" key="5">
    <source>
        <dbReference type="ARBA" id="ARBA00022967"/>
    </source>
</evidence>
<feature type="transmembrane region" description="Helical" evidence="9">
    <location>
        <begin position="161"/>
        <end position="179"/>
    </location>
</feature>
<keyword evidence="5 9" id="KW-1278">Translocase</keyword>
<dbReference type="GO" id="GO:0030955">
    <property type="term" value="F:potassium ion binding"/>
    <property type="evidence" value="ECO:0007669"/>
    <property type="project" value="UniProtKB-UniRule"/>
</dbReference>
<feature type="transmembrane region" description="Helical" evidence="9">
    <location>
        <begin position="295"/>
        <end position="315"/>
    </location>
</feature>
<evidence type="ECO:0000256" key="7">
    <source>
        <dbReference type="ARBA" id="ARBA00023065"/>
    </source>
</evidence>
<keyword evidence="3 9" id="KW-0812">Transmembrane</keyword>
<dbReference type="KEGG" id="ggr:HKW67_08340"/>
<evidence type="ECO:0000256" key="6">
    <source>
        <dbReference type="ARBA" id="ARBA00022989"/>
    </source>
</evidence>
<feature type="transmembrane region" description="Helical" evidence="9">
    <location>
        <begin position="503"/>
        <end position="526"/>
    </location>
</feature>
<keyword evidence="8 9" id="KW-0472">Membrane</keyword>
<dbReference type="GO" id="GO:0012505">
    <property type="term" value="C:endomembrane system"/>
    <property type="evidence" value="ECO:0007669"/>
    <property type="project" value="UniProtKB-SubCell"/>
</dbReference>
<evidence type="ECO:0000256" key="2">
    <source>
        <dbReference type="ARBA" id="ARBA00022448"/>
    </source>
</evidence>
<evidence type="ECO:0000313" key="11">
    <source>
        <dbReference type="Proteomes" id="UP000500938"/>
    </source>
</evidence>
<keyword evidence="9" id="KW-1003">Cell membrane</keyword>
<dbReference type="InterPro" id="IPR004131">
    <property type="entry name" value="PPase-energised_H-pump"/>
</dbReference>
<keyword evidence="10" id="KW-0378">Hydrolase</keyword>
<keyword evidence="6 9" id="KW-1133">Transmembrane helix</keyword>
<dbReference type="GO" id="GO:0009678">
    <property type="term" value="F:diphosphate hydrolysis-driven proton transmembrane transporter activity"/>
    <property type="evidence" value="ECO:0007669"/>
    <property type="project" value="UniProtKB-UniRule"/>
</dbReference>
<feature type="transmembrane region" description="Helical" evidence="9">
    <location>
        <begin position="573"/>
        <end position="592"/>
    </location>
</feature>
<feature type="transmembrane region" description="Helical" evidence="9">
    <location>
        <begin position="80"/>
        <end position="97"/>
    </location>
</feature>
<dbReference type="NCBIfam" id="TIGR01104">
    <property type="entry name" value="V_PPase"/>
    <property type="match status" value="1"/>
</dbReference>
<dbReference type="AlphaFoldDB" id="A0A6M4IKD1"/>
<name>A0A6M4IKD1_9BACT</name>
<feature type="transmembrane region" description="Helical" evidence="9">
    <location>
        <begin position="598"/>
        <end position="617"/>
    </location>
</feature>
<comment type="activity regulation">
    <text evidence="9">Requires K(+) for maximal activity.</text>
</comment>
<reference evidence="10 11" key="1">
    <citation type="submission" date="2020-05" db="EMBL/GenBank/DDBJ databases">
        <title>Complete genome sequence of Gemmatimonas greenlandica TET16.</title>
        <authorList>
            <person name="Zeng Y."/>
        </authorList>
    </citation>
    <scope>NUCLEOTIDE SEQUENCE [LARGE SCALE GENOMIC DNA]</scope>
    <source>
        <strain evidence="10 11">TET16</strain>
    </source>
</reference>
<dbReference type="EMBL" id="CP053085">
    <property type="protein sequence ID" value="QJR35514.1"/>
    <property type="molecule type" value="Genomic_DNA"/>
</dbReference>
<evidence type="ECO:0000256" key="8">
    <source>
        <dbReference type="ARBA" id="ARBA00023136"/>
    </source>
</evidence>
<keyword evidence="9" id="KW-0630">Potassium</keyword>
<dbReference type="Pfam" id="PF03030">
    <property type="entry name" value="H_PPase"/>
    <property type="match status" value="1"/>
</dbReference>
<dbReference type="GO" id="GO:0000287">
    <property type="term" value="F:magnesium ion binding"/>
    <property type="evidence" value="ECO:0007669"/>
    <property type="project" value="UniProtKB-UniRule"/>
</dbReference>
<protein>
    <recommendedName>
        <fullName evidence="9">Putative K(+)-stimulated pyrophosphate-energized sodium pump</fullName>
        <ecNumber evidence="9">7.2.3.1</ecNumber>
    </recommendedName>
    <alternativeName>
        <fullName evidence="9">Membrane-bound sodium-translocating pyrophosphatase</fullName>
    </alternativeName>
    <alternativeName>
        <fullName evidence="9">Pyrophosphate-energized inorganic pyrophosphatase</fullName>
        <shortName evidence="9">Na(+)-PPase</shortName>
    </alternativeName>
</protein>
<feature type="transmembrane region" description="Helical" evidence="9">
    <location>
        <begin position="471"/>
        <end position="491"/>
    </location>
</feature>